<evidence type="ECO:0000259" key="7">
    <source>
        <dbReference type="PROSITE" id="PS50042"/>
    </source>
</evidence>
<dbReference type="Gene3D" id="2.60.120.10">
    <property type="entry name" value="Jelly Rolls"/>
    <property type="match status" value="1"/>
</dbReference>
<reference evidence="8" key="1">
    <citation type="journal article" date="2022" name="Plant J.">
        <title>Strategies of tolerance reflected in two North American maple genomes.</title>
        <authorList>
            <person name="McEvoy S.L."/>
            <person name="Sezen U.U."/>
            <person name="Trouern-Trend A."/>
            <person name="McMahon S.M."/>
            <person name="Schaberg P.G."/>
            <person name="Yang J."/>
            <person name="Wegrzyn J.L."/>
            <person name="Swenson N.G."/>
        </authorList>
    </citation>
    <scope>NUCLEOTIDE SEQUENCE</scope>
    <source>
        <strain evidence="8">NS2018</strain>
    </source>
</reference>
<feature type="transmembrane region" description="Helical" evidence="6">
    <location>
        <begin position="172"/>
        <end position="190"/>
    </location>
</feature>
<evidence type="ECO:0000256" key="6">
    <source>
        <dbReference type="SAM" id="Phobius"/>
    </source>
</evidence>
<evidence type="ECO:0000256" key="4">
    <source>
        <dbReference type="ARBA" id="ARBA00023286"/>
    </source>
</evidence>
<evidence type="ECO:0000256" key="2">
    <source>
        <dbReference type="ARBA" id="ARBA00022860"/>
    </source>
</evidence>
<dbReference type="CDD" id="cd06222">
    <property type="entry name" value="RNase_H_like"/>
    <property type="match status" value="1"/>
</dbReference>
<dbReference type="EMBL" id="JAUESC010000004">
    <property type="protein sequence ID" value="KAK0596714.1"/>
    <property type="molecule type" value="Genomic_DNA"/>
</dbReference>
<dbReference type="PROSITE" id="PS50042">
    <property type="entry name" value="CNMP_BINDING_3"/>
    <property type="match status" value="1"/>
</dbReference>
<organism evidence="8 9">
    <name type="scientific">Acer saccharum</name>
    <name type="common">Sugar maple</name>
    <dbReference type="NCBI Taxonomy" id="4024"/>
    <lineage>
        <taxon>Eukaryota</taxon>
        <taxon>Viridiplantae</taxon>
        <taxon>Streptophyta</taxon>
        <taxon>Embryophyta</taxon>
        <taxon>Tracheophyta</taxon>
        <taxon>Spermatophyta</taxon>
        <taxon>Magnoliopsida</taxon>
        <taxon>eudicotyledons</taxon>
        <taxon>Gunneridae</taxon>
        <taxon>Pentapetalae</taxon>
        <taxon>rosids</taxon>
        <taxon>malvids</taxon>
        <taxon>Sapindales</taxon>
        <taxon>Sapindaceae</taxon>
        <taxon>Hippocastanoideae</taxon>
        <taxon>Acereae</taxon>
        <taxon>Acer</taxon>
    </lineage>
</organism>
<dbReference type="AlphaFoldDB" id="A0AA39SVX3"/>
<evidence type="ECO:0000256" key="1">
    <source>
        <dbReference type="ARBA" id="ARBA00022535"/>
    </source>
</evidence>
<dbReference type="GO" id="GO:0030552">
    <property type="term" value="F:cAMP binding"/>
    <property type="evidence" value="ECO:0007669"/>
    <property type="project" value="UniProtKB-KW"/>
</dbReference>
<evidence type="ECO:0000256" key="5">
    <source>
        <dbReference type="ARBA" id="ARBA00023303"/>
    </source>
</evidence>
<dbReference type="PANTHER" id="PTHR45651:SF5">
    <property type="entry name" value="CYCLIC NUCLEOTIDE-GATED ION CHANNEL 1"/>
    <property type="match status" value="1"/>
</dbReference>
<evidence type="ECO:0000313" key="9">
    <source>
        <dbReference type="Proteomes" id="UP001168877"/>
    </source>
</evidence>
<feature type="transmembrane region" description="Helical" evidence="6">
    <location>
        <begin position="108"/>
        <end position="127"/>
    </location>
</feature>
<keyword evidence="3" id="KW-0547">Nucleotide-binding</keyword>
<dbReference type="CDD" id="cd00038">
    <property type="entry name" value="CAP_ED"/>
    <property type="match status" value="1"/>
</dbReference>
<proteinExistence type="predicted"/>
<dbReference type="InterPro" id="IPR044730">
    <property type="entry name" value="RNase_H-like_dom_plant"/>
</dbReference>
<keyword evidence="1" id="KW-0140">cGMP</keyword>
<protein>
    <recommendedName>
        <fullName evidence="7">Cyclic nucleotide-binding domain-containing protein</fullName>
    </recommendedName>
</protein>
<comment type="caution">
    <text evidence="8">The sequence shown here is derived from an EMBL/GenBank/DDBJ whole genome shotgun (WGS) entry which is preliminary data.</text>
</comment>
<gene>
    <name evidence="8" type="ORF">LWI29_018355</name>
</gene>
<dbReference type="GO" id="GO:0005516">
    <property type="term" value="F:calmodulin binding"/>
    <property type="evidence" value="ECO:0007669"/>
    <property type="project" value="UniProtKB-KW"/>
</dbReference>
<keyword evidence="6" id="KW-1133">Transmembrane helix</keyword>
<dbReference type="InterPro" id="IPR018490">
    <property type="entry name" value="cNMP-bd_dom_sf"/>
</dbReference>
<keyword evidence="2" id="KW-0112">Calmodulin-binding</keyword>
<keyword evidence="6" id="KW-0812">Transmembrane</keyword>
<name>A0AA39SVX3_ACESA</name>
<evidence type="ECO:0000313" key="8">
    <source>
        <dbReference type="EMBL" id="KAK0596714.1"/>
    </source>
</evidence>
<keyword evidence="9" id="KW-1185">Reference proteome</keyword>
<keyword evidence="4" id="KW-0813">Transport</keyword>
<dbReference type="PANTHER" id="PTHR45651">
    <property type="entry name" value="CYCLIC NUCLEOTIDE-GATED ION CHANNEL 15-RELATED-RELATED"/>
    <property type="match status" value="1"/>
</dbReference>
<feature type="transmembrane region" description="Helical" evidence="6">
    <location>
        <begin position="133"/>
        <end position="151"/>
    </location>
</feature>
<feature type="domain" description="Cyclic nucleotide-binding" evidence="7">
    <location>
        <begin position="195"/>
        <end position="240"/>
    </location>
</feature>
<sequence length="391" mass="44080">MCPSWSCTGYTSDDSQVCRNIHCLLLYQLGASFPLLIKSRAALSLKEGNTRKYCGEITMKAGWSYVKKTLKGSTGNWITFVLWIISISLDPFICYVPSIYDEEKKLKINSSLLISIWVLLYSLFLIPKFVSNTWAGVFSVALGIFLAMYLMRIIGIYRKFSEVVTRSTSSKLAEGPIIKIVFSLLLFLYGGHVERFRRFSDASLLHLCYCLKPVVYDAHTRIVRKGDPINEMLFVLRGKLWNFSSVASSMNNVSPRDRRKIILKEGNSPSDRDGSCMMNKWIDRGLLPAVIESDSKSVVDIVGSGICLCADIGVLVSDITSILSQFLISIVWVPRVAHALVKLALDVDGHFVWIESCPTVLSNPLFWGYSSLGVRTSWHWFLYDQLVVAYK</sequence>
<dbReference type="GO" id="GO:0034220">
    <property type="term" value="P:monoatomic ion transmembrane transport"/>
    <property type="evidence" value="ECO:0007669"/>
    <property type="project" value="UniProtKB-KW"/>
</dbReference>
<keyword evidence="4" id="KW-0406">Ion transport</keyword>
<keyword evidence="5" id="KW-0407">Ion channel</keyword>
<evidence type="ECO:0000256" key="3">
    <source>
        <dbReference type="ARBA" id="ARBA00022992"/>
    </source>
</evidence>
<keyword evidence="4" id="KW-1071">Ligand-gated ion channel</keyword>
<reference evidence="8" key="2">
    <citation type="submission" date="2023-06" db="EMBL/GenBank/DDBJ databases">
        <authorList>
            <person name="Swenson N.G."/>
            <person name="Wegrzyn J.L."/>
            <person name="Mcevoy S.L."/>
        </authorList>
    </citation>
    <scope>NUCLEOTIDE SEQUENCE</scope>
    <source>
        <strain evidence="8">NS2018</strain>
        <tissue evidence="8">Leaf</tissue>
    </source>
</reference>
<dbReference type="InterPro" id="IPR000595">
    <property type="entry name" value="cNMP-bd_dom"/>
</dbReference>
<dbReference type="Proteomes" id="UP001168877">
    <property type="component" value="Unassembled WGS sequence"/>
</dbReference>
<dbReference type="GO" id="GO:0030553">
    <property type="term" value="F:cGMP binding"/>
    <property type="evidence" value="ECO:0007669"/>
    <property type="project" value="UniProtKB-KW"/>
</dbReference>
<dbReference type="GO" id="GO:0016020">
    <property type="term" value="C:membrane"/>
    <property type="evidence" value="ECO:0007669"/>
    <property type="project" value="UniProtKB-SubCell"/>
</dbReference>
<keyword evidence="3" id="KW-0142">cGMP-binding</keyword>
<dbReference type="SUPFAM" id="SSF51206">
    <property type="entry name" value="cAMP-binding domain-like"/>
    <property type="match status" value="1"/>
</dbReference>
<accession>A0AA39SVX3</accession>
<feature type="transmembrane region" description="Helical" evidence="6">
    <location>
        <begin position="77"/>
        <end position="96"/>
    </location>
</feature>
<dbReference type="InterPro" id="IPR014710">
    <property type="entry name" value="RmlC-like_jellyroll"/>
</dbReference>
<keyword evidence="6" id="KW-0472">Membrane</keyword>